<dbReference type="InterPro" id="IPR052954">
    <property type="entry name" value="GPCR-Ligand_Int"/>
</dbReference>
<dbReference type="InterPro" id="IPR017452">
    <property type="entry name" value="GPCR_Rhodpsn_7TM"/>
</dbReference>
<dbReference type="PANTHER" id="PTHR46641:SF18">
    <property type="entry name" value="G-PROTEIN COUPLED RECEPTORS FAMILY 1 PROFILE DOMAIN-CONTAINING PROTEIN"/>
    <property type="match status" value="1"/>
</dbReference>
<keyword evidence="4 5" id="KW-0472">Membrane</keyword>
<evidence type="ECO:0000259" key="6">
    <source>
        <dbReference type="PROSITE" id="PS50262"/>
    </source>
</evidence>
<evidence type="ECO:0000313" key="8">
    <source>
        <dbReference type="Proteomes" id="UP000030665"/>
    </source>
</evidence>
<comment type="subcellular location">
    <subcellularLocation>
        <location evidence="1">Membrane</location>
    </subcellularLocation>
</comment>
<name>A0A077ZCS0_TRITR</name>
<dbReference type="GO" id="GO:0016020">
    <property type="term" value="C:membrane"/>
    <property type="evidence" value="ECO:0007669"/>
    <property type="project" value="UniProtKB-SubCell"/>
</dbReference>
<dbReference type="PANTHER" id="PTHR46641">
    <property type="entry name" value="FMRFAMIDE RECEPTOR-RELATED"/>
    <property type="match status" value="1"/>
</dbReference>
<dbReference type="OrthoDB" id="9990906at2759"/>
<organism evidence="7 8">
    <name type="scientific">Trichuris trichiura</name>
    <name type="common">Whipworm</name>
    <name type="synonym">Trichocephalus trichiurus</name>
    <dbReference type="NCBI Taxonomy" id="36087"/>
    <lineage>
        <taxon>Eukaryota</taxon>
        <taxon>Metazoa</taxon>
        <taxon>Ecdysozoa</taxon>
        <taxon>Nematoda</taxon>
        <taxon>Enoplea</taxon>
        <taxon>Dorylaimia</taxon>
        <taxon>Trichinellida</taxon>
        <taxon>Trichuridae</taxon>
        <taxon>Trichuris</taxon>
    </lineage>
</organism>
<feature type="transmembrane region" description="Helical" evidence="5">
    <location>
        <begin position="245"/>
        <end position="269"/>
    </location>
</feature>
<reference evidence="7" key="1">
    <citation type="submission" date="2014-01" db="EMBL/GenBank/DDBJ databases">
        <authorList>
            <person name="Aslett M."/>
        </authorList>
    </citation>
    <scope>NUCLEOTIDE SEQUENCE</scope>
</reference>
<feature type="transmembrane region" description="Helical" evidence="5">
    <location>
        <begin position="334"/>
        <end position="358"/>
    </location>
</feature>
<dbReference type="SUPFAM" id="SSF81321">
    <property type="entry name" value="Family A G protein-coupled receptor-like"/>
    <property type="match status" value="1"/>
</dbReference>
<feature type="domain" description="G-protein coupled receptors family 1 profile" evidence="6">
    <location>
        <begin position="81"/>
        <end position="347"/>
    </location>
</feature>
<evidence type="ECO:0000256" key="2">
    <source>
        <dbReference type="ARBA" id="ARBA00022692"/>
    </source>
</evidence>
<feature type="transmembrane region" description="Helical" evidence="5">
    <location>
        <begin position="187"/>
        <end position="206"/>
    </location>
</feature>
<keyword evidence="2 5" id="KW-0812">Transmembrane</keyword>
<feature type="transmembrane region" description="Helical" evidence="5">
    <location>
        <begin position="146"/>
        <end position="167"/>
    </location>
</feature>
<feature type="transmembrane region" description="Helical" evidence="5">
    <location>
        <begin position="290"/>
        <end position="314"/>
    </location>
</feature>
<protein>
    <submittedName>
        <fullName evidence="7">7 transmembrane receptor</fullName>
    </submittedName>
</protein>
<keyword evidence="7" id="KW-0675">Receptor</keyword>
<dbReference type="EMBL" id="HG806037">
    <property type="protein sequence ID" value="CDW56415.1"/>
    <property type="molecule type" value="Genomic_DNA"/>
</dbReference>
<keyword evidence="3 5" id="KW-1133">Transmembrane helix</keyword>
<evidence type="ECO:0000313" key="7">
    <source>
        <dbReference type="EMBL" id="CDW56415.1"/>
    </source>
</evidence>
<feature type="transmembrane region" description="Helical" evidence="5">
    <location>
        <begin position="108"/>
        <end position="126"/>
    </location>
</feature>
<keyword evidence="8" id="KW-1185">Reference proteome</keyword>
<dbReference type="PROSITE" id="PS50262">
    <property type="entry name" value="G_PROTEIN_RECEP_F1_2"/>
    <property type="match status" value="1"/>
</dbReference>
<proteinExistence type="predicted"/>
<dbReference type="AlphaFoldDB" id="A0A077ZCS0"/>
<evidence type="ECO:0000256" key="1">
    <source>
        <dbReference type="ARBA" id="ARBA00004370"/>
    </source>
</evidence>
<accession>A0A077ZCS0</accession>
<gene>
    <name evidence="7" type="ORF">TTRE_0000469401</name>
</gene>
<sequence length="382" mass="43340">MVNDVAAAANVTSQLMDLQNLVIQDVIKELSKCYLGKNHTTLICALEQEPTISHSMETCNYAKQIAFRFIVPIILAGGLLGNVLSLIVYKCNYLKKAAMLTLLMARSYAHIGFILCLIVETIHALVEAESTVKIHLWRSRPYTLFLLNSFMTLALWITVAITAETYLCFSKPYRFNRFSKKQRDYKIIISCSIFSCLLHIGLPIMLEVEEENCMNVVGCTNTSIPDFRLVIRGGVFYQVYERVHFWIQAATVIVIPIAALIVLSGMITVNLHRHPMRTRFSRQRQCMLRIVIATAFSYWVLETPSLCVLVSVAIHGSQIEKNAPLCLTNVITNVLNIFNVVASFLVTFTFNSTFRSLLFTQLKCLKKPRTMEHSLNLLKPRC</sequence>
<evidence type="ECO:0000256" key="5">
    <source>
        <dbReference type="SAM" id="Phobius"/>
    </source>
</evidence>
<evidence type="ECO:0000256" key="3">
    <source>
        <dbReference type="ARBA" id="ARBA00022989"/>
    </source>
</evidence>
<evidence type="ECO:0000256" key="4">
    <source>
        <dbReference type="ARBA" id="ARBA00023136"/>
    </source>
</evidence>
<dbReference type="Gene3D" id="1.20.1070.10">
    <property type="entry name" value="Rhodopsin 7-helix transmembrane proteins"/>
    <property type="match status" value="1"/>
</dbReference>
<reference evidence="7" key="2">
    <citation type="submission" date="2014-03" db="EMBL/GenBank/DDBJ databases">
        <title>The whipworm genome and dual-species transcriptomics of an intimate host-pathogen interaction.</title>
        <authorList>
            <person name="Foth B.J."/>
            <person name="Tsai I.J."/>
            <person name="Reid A.J."/>
            <person name="Bancroft A.J."/>
            <person name="Nichol S."/>
            <person name="Tracey A."/>
            <person name="Holroyd N."/>
            <person name="Cotton J.A."/>
            <person name="Stanley E.J."/>
            <person name="Zarowiecki M."/>
            <person name="Liu J.Z."/>
            <person name="Huckvale T."/>
            <person name="Cooper P.J."/>
            <person name="Grencis R.K."/>
            <person name="Berriman M."/>
        </authorList>
    </citation>
    <scope>NUCLEOTIDE SEQUENCE [LARGE SCALE GENOMIC DNA]</scope>
</reference>
<dbReference type="Proteomes" id="UP000030665">
    <property type="component" value="Unassembled WGS sequence"/>
</dbReference>
<feature type="transmembrane region" description="Helical" evidence="5">
    <location>
        <begin position="65"/>
        <end position="88"/>
    </location>
</feature>